<dbReference type="AlphaFoldDB" id="A0AAX1JAT7"/>
<dbReference type="EMBL" id="CP065047">
    <property type="protein sequence ID" value="QPI38342.1"/>
    <property type="molecule type" value="Genomic_DNA"/>
</dbReference>
<sequence length="369" mass="39127">MAEFSRRAFGRVAAGAGVLGAGGLAAGCHAGTERGAPSGPPASPAPPPAKGVGFVLAHEQFRTDQLVAQAKAAEQAGFQYVWASDHLQPWQDNEGHSMFPWLTLALVGSNTSRISFGTGVTCPTYRYHPATVAQAFASLAILSAGRVFLGLGTGERLNEQAATNTYGNYTERHDRLVEAITLIRQLWSGERISFAGKYFQTNSLKLYDLPAAPPPIFVAAGGPKSATLAGQYGDGWITQARDLKDPKLQAAFAAGAQAAGRDAATMGKRAEYFAVVGDRDEASRSAALWRFTAGAVDQPNPIEIQRAAESANPTDKVLANWTIGTDPAPHISALQTVLDAGAIPFIHFAQDNPLTAIDFYRTNVLPKLH</sequence>
<evidence type="ECO:0000256" key="2">
    <source>
        <dbReference type="NCBIfam" id="TIGR04465"/>
    </source>
</evidence>
<dbReference type="PANTHER" id="PTHR43244:SF1">
    <property type="entry name" value="5,10-METHYLENETETRAHYDROMETHANOPTERIN REDUCTASE"/>
    <property type="match status" value="1"/>
</dbReference>
<proteinExistence type="predicted"/>
<dbReference type="Gene3D" id="3.20.20.30">
    <property type="entry name" value="Luciferase-like domain"/>
    <property type="match status" value="1"/>
</dbReference>
<evidence type="ECO:0000313" key="4">
    <source>
        <dbReference type="EMBL" id="QPI38342.1"/>
    </source>
</evidence>
<dbReference type="PROSITE" id="PS51257">
    <property type="entry name" value="PROKAR_LIPOPROTEIN"/>
    <property type="match status" value="1"/>
</dbReference>
<reference evidence="4" key="1">
    <citation type="submission" date="2020-11" db="EMBL/GenBank/DDBJ databases">
        <title>Intraspecies plasmid and genomic variation of Mycobacterium kubicae revealed by the complete genome sequences of two clinical isolates.</title>
        <authorList>
            <person name="Hendrix J.R."/>
            <person name="Epperson L.E."/>
            <person name="Honda J.R."/>
            <person name="Strong M."/>
        </authorList>
    </citation>
    <scope>NUCLEOTIDE SEQUENCE</scope>
    <source>
        <strain evidence="4">JCM 13573</strain>
    </source>
</reference>
<dbReference type="InterPro" id="IPR050564">
    <property type="entry name" value="F420-G6PD/mer"/>
</dbReference>
<dbReference type="CDD" id="cd01097">
    <property type="entry name" value="Tetrahydromethanopterin_reductase"/>
    <property type="match status" value="1"/>
</dbReference>
<organism evidence="4 5">
    <name type="scientific">Mycobacterium kubicae</name>
    <dbReference type="NCBI Taxonomy" id="120959"/>
    <lineage>
        <taxon>Bacteria</taxon>
        <taxon>Bacillati</taxon>
        <taxon>Actinomycetota</taxon>
        <taxon>Actinomycetes</taxon>
        <taxon>Mycobacteriales</taxon>
        <taxon>Mycobacteriaceae</taxon>
        <taxon>Mycobacterium</taxon>
        <taxon>Mycobacterium simiae complex</taxon>
    </lineage>
</organism>
<evidence type="ECO:0000256" key="1">
    <source>
        <dbReference type="ARBA" id="ARBA00023002"/>
    </source>
</evidence>
<dbReference type="EC" id="1.-.-.-" evidence="2"/>
<dbReference type="InterPro" id="IPR031017">
    <property type="entry name" value="F420_FGD2"/>
</dbReference>
<dbReference type="GO" id="GO:0016705">
    <property type="term" value="F:oxidoreductase activity, acting on paired donors, with incorporation or reduction of molecular oxygen"/>
    <property type="evidence" value="ECO:0007669"/>
    <property type="project" value="InterPro"/>
</dbReference>
<accession>A0AAX1JAT7</accession>
<dbReference type="Proteomes" id="UP000663583">
    <property type="component" value="Chromosome"/>
</dbReference>
<gene>
    <name evidence="4" type="ORF">I2456_01905</name>
</gene>
<name>A0AAX1JAT7_9MYCO</name>
<dbReference type="NCBIfam" id="TIGR04465">
    <property type="entry name" value="ArgArg_F420"/>
    <property type="match status" value="1"/>
</dbReference>
<dbReference type="Pfam" id="PF00296">
    <property type="entry name" value="Bac_luciferase"/>
    <property type="match status" value="1"/>
</dbReference>
<feature type="domain" description="Luciferase-like" evidence="3">
    <location>
        <begin position="59"/>
        <end position="300"/>
    </location>
</feature>
<dbReference type="KEGG" id="mku:I2456_01905"/>
<dbReference type="InterPro" id="IPR011251">
    <property type="entry name" value="Luciferase-like_dom"/>
</dbReference>
<evidence type="ECO:0000313" key="5">
    <source>
        <dbReference type="Proteomes" id="UP000663583"/>
    </source>
</evidence>
<dbReference type="InterPro" id="IPR036661">
    <property type="entry name" value="Luciferase-like_sf"/>
</dbReference>
<dbReference type="InterPro" id="IPR019945">
    <property type="entry name" value="F420_G6P_DH-rel"/>
</dbReference>
<keyword evidence="1" id="KW-0560">Oxidoreductase</keyword>
<protein>
    <recommendedName>
        <fullName evidence="2">F420-dependent hydroxymycolic acid dehydrogenase</fullName>
        <ecNumber evidence="2">1.-.-.-</ecNumber>
    </recommendedName>
</protein>
<dbReference type="SUPFAM" id="SSF51679">
    <property type="entry name" value="Bacterial luciferase-like"/>
    <property type="match status" value="1"/>
</dbReference>
<dbReference type="PANTHER" id="PTHR43244">
    <property type="match status" value="1"/>
</dbReference>
<dbReference type="NCBIfam" id="TIGR03557">
    <property type="entry name" value="F420_G6P_family"/>
    <property type="match status" value="1"/>
</dbReference>
<dbReference type="RefSeq" id="WP_085073885.1">
    <property type="nucleotide sequence ID" value="NZ_BLKU01000001.1"/>
</dbReference>
<evidence type="ECO:0000259" key="3">
    <source>
        <dbReference type="Pfam" id="PF00296"/>
    </source>
</evidence>